<comment type="similarity">
    <text evidence="4 19">Belongs to the pyruvate kinase family.</text>
</comment>
<dbReference type="InterPro" id="IPR015806">
    <property type="entry name" value="Pyrv_Knase_insert_dom_sf"/>
</dbReference>
<evidence type="ECO:0000313" key="23">
    <source>
        <dbReference type="EMBL" id="MBM7801735.1"/>
    </source>
</evidence>
<evidence type="ECO:0000256" key="10">
    <source>
        <dbReference type="ARBA" id="ARBA00022741"/>
    </source>
</evidence>
<dbReference type="NCBIfam" id="NF004491">
    <property type="entry name" value="PRK05826.1"/>
    <property type="match status" value="1"/>
</dbReference>
<evidence type="ECO:0000256" key="6">
    <source>
        <dbReference type="ARBA" id="ARBA00012142"/>
    </source>
</evidence>
<evidence type="ECO:0000313" key="22">
    <source>
        <dbReference type="EMBL" id="GGK88112.1"/>
    </source>
</evidence>
<dbReference type="SUPFAM" id="SSF50800">
    <property type="entry name" value="PK beta-barrel domain-like"/>
    <property type="match status" value="1"/>
</dbReference>
<evidence type="ECO:0000256" key="16">
    <source>
        <dbReference type="ARBA" id="ARBA00023317"/>
    </source>
</evidence>
<dbReference type="NCBIfam" id="NF004978">
    <property type="entry name" value="PRK06354.1"/>
    <property type="match status" value="1"/>
</dbReference>
<comment type="subunit">
    <text evidence="5">Homotetramer.</text>
</comment>
<comment type="cofactor">
    <cofactor evidence="2">
        <name>K(+)</name>
        <dbReference type="ChEBI" id="CHEBI:29103"/>
    </cofactor>
</comment>
<evidence type="ECO:0000256" key="12">
    <source>
        <dbReference type="ARBA" id="ARBA00022840"/>
    </source>
</evidence>
<keyword evidence="13 19" id="KW-0460">Magnesium</keyword>
<dbReference type="EMBL" id="JAFBCG010000001">
    <property type="protein sequence ID" value="MBM7801735.1"/>
    <property type="molecule type" value="Genomic_DNA"/>
</dbReference>
<dbReference type="Proteomes" id="UP000648535">
    <property type="component" value="Unassembled WGS sequence"/>
</dbReference>
<comment type="caution">
    <text evidence="22">The sequence shown here is derived from an EMBL/GenBank/DDBJ whole genome shotgun (WGS) entry which is preliminary data.</text>
</comment>
<reference evidence="23 25" key="3">
    <citation type="submission" date="2021-01" db="EMBL/GenBank/DDBJ databases">
        <title>Sequencing the genomes of 1000 actinobacteria strains.</title>
        <authorList>
            <person name="Klenk H.-P."/>
        </authorList>
    </citation>
    <scope>NUCLEOTIDE SEQUENCE [LARGE SCALE GENOMIC DNA]</scope>
    <source>
        <strain evidence="23 25">DSM 20542</strain>
    </source>
</reference>
<dbReference type="GO" id="GO:0030955">
    <property type="term" value="F:potassium ion binding"/>
    <property type="evidence" value="ECO:0007669"/>
    <property type="project" value="UniProtKB-UniRule"/>
</dbReference>
<evidence type="ECO:0000256" key="3">
    <source>
        <dbReference type="ARBA" id="ARBA00004997"/>
    </source>
</evidence>
<dbReference type="InterPro" id="IPR018209">
    <property type="entry name" value="Pyrv_Knase_AS"/>
</dbReference>
<dbReference type="SUPFAM" id="SSF52935">
    <property type="entry name" value="PK C-terminal domain-like"/>
    <property type="match status" value="1"/>
</dbReference>
<dbReference type="GO" id="GO:0000287">
    <property type="term" value="F:magnesium ion binding"/>
    <property type="evidence" value="ECO:0007669"/>
    <property type="project" value="UniProtKB-UniRule"/>
</dbReference>
<dbReference type="Gene3D" id="2.40.33.10">
    <property type="entry name" value="PK beta-barrel domain-like"/>
    <property type="match status" value="1"/>
</dbReference>
<dbReference type="SUPFAM" id="SSF51621">
    <property type="entry name" value="Phosphoenolpyruvate/pyruvate domain"/>
    <property type="match status" value="1"/>
</dbReference>
<dbReference type="InterPro" id="IPR036918">
    <property type="entry name" value="Pyrv_Knase_C_sf"/>
</dbReference>
<dbReference type="InterPro" id="IPR015813">
    <property type="entry name" value="Pyrv/PenolPyrv_kinase-like_dom"/>
</dbReference>
<dbReference type="InterPro" id="IPR011037">
    <property type="entry name" value="Pyrv_Knase-like_insert_dom_sf"/>
</dbReference>
<keyword evidence="12" id="KW-0067">ATP-binding</keyword>
<evidence type="ECO:0000259" key="20">
    <source>
        <dbReference type="Pfam" id="PF00224"/>
    </source>
</evidence>
<dbReference type="GO" id="GO:0005524">
    <property type="term" value="F:ATP binding"/>
    <property type="evidence" value="ECO:0007669"/>
    <property type="project" value="UniProtKB-KW"/>
</dbReference>
<feature type="domain" description="Pyruvate kinase C-terminal" evidence="21">
    <location>
        <begin position="353"/>
        <end position="465"/>
    </location>
</feature>
<evidence type="ECO:0000256" key="11">
    <source>
        <dbReference type="ARBA" id="ARBA00022777"/>
    </source>
</evidence>
<dbReference type="InterPro" id="IPR040442">
    <property type="entry name" value="Pyrv_kinase-like_dom_sf"/>
</dbReference>
<keyword evidence="8 19" id="KW-0808">Transferase</keyword>
<keyword evidence="11 19" id="KW-0418">Kinase</keyword>
<evidence type="ECO:0000256" key="2">
    <source>
        <dbReference type="ARBA" id="ARBA00001958"/>
    </source>
</evidence>
<evidence type="ECO:0000256" key="9">
    <source>
        <dbReference type="ARBA" id="ARBA00022723"/>
    </source>
</evidence>
<accession>A0A8H9G868</accession>
<dbReference type="Proteomes" id="UP000746584">
    <property type="component" value="Unassembled WGS sequence"/>
</dbReference>
<dbReference type="InterPro" id="IPR015793">
    <property type="entry name" value="Pyrv_Knase_brl"/>
</dbReference>
<dbReference type="Gene3D" id="3.20.20.60">
    <property type="entry name" value="Phosphoenolpyruvate-binding domains"/>
    <property type="match status" value="1"/>
</dbReference>
<keyword evidence="16 22" id="KW-0670">Pyruvate</keyword>
<dbReference type="NCBIfam" id="NF004886">
    <property type="entry name" value="PRK06247.1"/>
    <property type="match status" value="1"/>
</dbReference>
<name>A0A8H9G868_9MICO</name>
<dbReference type="Pfam" id="PF00224">
    <property type="entry name" value="PK"/>
    <property type="match status" value="1"/>
</dbReference>
<reference evidence="22" key="1">
    <citation type="journal article" date="2014" name="Int. J. Syst. Evol. Microbiol.">
        <title>Complete genome sequence of Corynebacterium casei LMG S-19264T (=DSM 44701T), isolated from a smear-ripened cheese.</title>
        <authorList>
            <consortium name="US DOE Joint Genome Institute (JGI-PGF)"/>
            <person name="Walter F."/>
            <person name="Albersmeier A."/>
            <person name="Kalinowski J."/>
            <person name="Ruckert C."/>
        </authorList>
    </citation>
    <scope>NUCLEOTIDE SEQUENCE</scope>
    <source>
        <strain evidence="22">JCM 1480</strain>
    </source>
</reference>
<protein>
    <recommendedName>
        <fullName evidence="7 18">Pyruvate kinase</fullName>
        <ecNumber evidence="6 18">2.7.1.40</ecNumber>
    </recommendedName>
</protein>
<evidence type="ECO:0000256" key="15">
    <source>
        <dbReference type="ARBA" id="ARBA00023152"/>
    </source>
</evidence>
<proteinExistence type="inferred from homology"/>
<dbReference type="AlphaFoldDB" id="A0A8H9G868"/>
<evidence type="ECO:0000256" key="17">
    <source>
        <dbReference type="ARBA" id="ARBA00048152"/>
    </source>
</evidence>
<reference evidence="22" key="2">
    <citation type="submission" date="2020-09" db="EMBL/GenBank/DDBJ databases">
        <authorList>
            <person name="Sun Q."/>
            <person name="Ohkuma M."/>
        </authorList>
    </citation>
    <scope>NUCLEOTIDE SEQUENCE</scope>
    <source>
        <strain evidence="22">JCM 1480</strain>
    </source>
</reference>
<dbReference type="PANTHER" id="PTHR11817">
    <property type="entry name" value="PYRUVATE KINASE"/>
    <property type="match status" value="1"/>
</dbReference>
<comment type="pathway">
    <text evidence="3 19">Carbohydrate degradation; glycolysis; pyruvate from D-glyceraldehyde 3-phosphate: step 5/5.</text>
</comment>
<dbReference type="FunFam" id="2.40.33.10:FF:000001">
    <property type="entry name" value="Pyruvate kinase"/>
    <property type="match status" value="1"/>
</dbReference>
<dbReference type="GO" id="GO:0016301">
    <property type="term" value="F:kinase activity"/>
    <property type="evidence" value="ECO:0007669"/>
    <property type="project" value="UniProtKB-KW"/>
</dbReference>
<dbReference type="Pfam" id="PF02887">
    <property type="entry name" value="PK_C"/>
    <property type="match status" value="1"/>
</dbReference>
<comment type="cofactor">
    <cofactor evidence="1">
        <name>Mg(2+)</name>
        <dbReference type="ChEBI" id="CHEBI:18420"/>
    </cofactor>
</comment>
<evidence type="ECO:0000259" key="21">
    <source>
        <dbReference type="Pfam" id="PF02887"/>
    </source>
</evidence>
<gene>
    <name evidence="22" type="ORF">GCM10009769_02690</name>
    <name evidence="23" type="ORF">JOE58_000986</name>
</gene>
<evidence type="ECO:0000256" key="5">
    <source>
        <dbReference type="ARBA" id="ARBA00011881"/>
    </source>
</evidence>
<evidence type="ECO:0000256" key="4">
    <source>
        <dbReference type="ARBA" id="ARBA00008663"/>
    </source>
</evidence>
<evidence type="ECO:0000313" key="24">
    <source>
        <dbReference type="Proteomes" id="UP000648535"/>
    </source>
</evidence>
<dbReference type="GO" id="GO:0004743">
    <property type="term" value="F:pyruvate kinase activity"/>
    <property type="evidence" value="ECO:0007669"/>
    <property type="project" value="UniProtKB-UniRule"/>
</dbReference>
<dbReference type="UniPathway" id="UPA00109">
    <property type="reaction ID" value="UER00188"/>
</dbReference>
<comment type="catalytic activity">
    <reaction evidence="17 19">
        <text>pyruvate + ATP = phosphoenolpyruvate + ADP + H(+)</text>
        <dbReference type="Rhea" id="RHEA:18157"/>
        <dbReference type="ChEBI" id="CHEBI:15361"/>
        <dbReference type="ChEBI" id="CHEBI:15378"/>
        <dbReference type="ChEBI" id="CHEBI:30616"/>
        <dbReference type="ChEBI" id="CHEBI:58702"/>
        <dbReference type="ChEBI" id="CHEBI:456216"/>
        <dbReference type="EC" id="2.7.1.40"/>
    </reaction>
</comment>
<evidence type="ECO:0000256" key="13">
    <source>
        <dbReference type="ARBA" id="ARBA00022842"/>
    </source>
</evidence>
<evidence type="ECO:0000256" key="18">
    <source>
        <dbReference type="NCBIfam" id="TIGR01064"/>
    </source>
</evidence>
<evidence type="ECO:0000256" key="19">
    <source>
        <dbReference type="RuleBase" id="RU000504"/>
    </source>
</evidence>
<dbReference type="EC" id="2.7.1.40" evidence="6 18"/>
<organism evidence="22 24">
    <name type="scientific">Curtobacterium luteum</name>
    <dbReference type="NCBI Taxonomy" id="33881"/>
    <lineage>
        <taxon>Bacteria</taxon>
        <taxon>Bacillati</taxon>
        <taxon>Actinomycetota</taxon>
        <taxon>Actinomycetes</taxon>
        <taxon>Micrococcales</taxon>
        <taxon>Microbacteriaceae</taxon>
        <taxon>Curtobacterium</taxon>
    </lineage>
</organism>
<dbReference type="NCBIfam" id="TIGR01064">
    <property type="entry name" value="pyruv_kin"/>
    <property type="match status" value="1"/>
</dbReference>
<dbReference type="RefSeq" id="WP_175329161.1">
    <property type="nucleotide sequence ID" value="NZ_BMOI01000001.1"/>
</dbReference>
<dbReference type="PRINTS" id="PR01050">
    <property type="entry name" value="PYRUVTKNASE"/>
</dbReference>
<keyword evidence="10" id="KW-0547">Nucleotide-binding</keyword>
<dbReference type="PROSITE" id="PS00110">
    <property type="entry name" value="PYRUVATE_KINASE"/>
    <property type="match status" value="1"/>
</dbReference>
<evidence type="ECO:0000256" key="1">
    <source>
        <dbReference type="ARBA" id="ARBA00001946"/>
    </source>
</evidence>
<feature type="domain" description="Pyruvate kinase barrel" evidence="20">
    <location>
        <begin position="1"/>
        <end position="322"/>
    </location>
</feature>
<keyword evidence="9" id="KW-0479">Metal-binding</keyword>
<dbReference type="Gene3D" id="3.40.1380.20">
    <property type="entry name" value="Pyruvate kinase, C-terminal domain"/>
    <property type="match status" value="1"/>
</dbReference>
<evidence type="ECO:0000313" key="25">
    <source>
        <dbReference type="Proteomes" id="UP000746584"/>
    </source>
</evidence>
<dbReference type="EMBL" id="BMOI01000001">
    <property type="protein sequence ID" value="GGK88112.1"/>
    <property type="molecule type" value="Genomic_DNA"/>
</dbReference>
<keyword evidence="14" id="KW-0630">Potassium</keyword>
<dbReference type="InterPro" id="IPR015795">
    <property type="entry name" value="Pyrv_Knase_C"/>
</dbReference>
<dbReference type="InterPro" id="IPR001697">
    <property type="entry name" value="Pyr_Knase"/>
</dbReference>
<sequence>MRRAKIVSTLGPATSEYETVKEIIEAGVDVARLNLSHGDYSVHEANYENVRRAAAELGKPVAILVDLQGPKIRLAKFANGPHELAVGDVFTITTEDVPGSKEICGTTFKGLPQDVKPGDPLLIDDGRVRLRVLDTDGVRVRTEVVVAGTVSNNKGINLPGVAVNVPALSEKDEADLRWAIRQGADLIALSFVRNAADVQRAHEIMDEEGKRLPVIAKIEKPQAVDALEEIIDAFDSIMVARGDLGVELPLEAVPIVQKRAVELARRMAKPVIVATQMLESMISSPIPTRAETSDVANAVLDGADAVMLSGETSVGEYPVQTVRTMARIVESTEDHGLERIAPLGTKPRTLGGAITLAAVEIAEFTEASYLCVFTESGDSARRMSRLRHGLPIIAFTPNEATRRRMALTWGVRSFLVDRKTHTDELFSQVDDVLLEHGLAAPGDRVVVTAGSPPGIEGSTNDLRVHRVGDAHAEAAPAYVRD</sequence>
<keyword evidence="15 19" id="KW-0324">Glycolysis</keyword>
<evidence type="ECO:0000256" key="7">
    <source>
        <dbReference type="ARBA" id="ARBA00018587"/>
    </source>
</evidence>
<evidence type="ECO:0000256" key="8">
    <source>
        <dbReference type="ARBA" id="ARBA00022679"/>
    </source>
</evidence>
<evidence type="ECO:0000256" key="14">
    <source>
        <dbReference type="ARBA" id="ARBA00022958"/>
    </source>
</evidence>
<keyword evidence="25" id="KW-1185">Reference proteome</keyword>
<dbReference type="FunFam" id="3.40.1380.20:FF:000009">
    <property type="entry name" value="Pyruvate kinase"/>
    <property type="match status" value="1"/>
</dbReference>